<keyword evidence="2" id="KW-0503">Monooxygenase</keyword>
<dbReference type="EC" id="1.14.99.57" evidence="2"/>
<dbReference type="GO" id="GO:0004497">
    <property type="term" value="F:monooxygenase activity"/>
    <property type="evidence" value="ECO:0007669"/>
    <property type="project" value="UniProtKB-KW"/>
</dbReference>
<dbReference type="Gene3D" id="3.30.70.100">
    <property type="match status" value="1"/>
</dbReference>
<evidence type="ECO:0000259" key="1">
    <source>
        <dbReference type="PROSITE" id="PS51725"/>
    </source>
</evidence>
<feature type="domain" description="ABM" evidence="1">
    <location>
        <begin position="7"/>
        <end position="95"/>
    </location>
</feature>
<dbReference type="SUPFAM" id="SSF54909">
    <property type="entry name" value="Dimeric alpha+beta barrel"/>
    <property type="match status" value="1"/>
</dbReference>
<gene>
    <name evidence="2" type="ORF">QFZ22_004891</name>
</gene>
<dbReference type="PROSITE" id="PS51725">
    <property type="entry name" value="ABM"/>
    <property type="match status" value="1"/>
</dbReference>
<dbReference type="AlphaFoldDB" id="A0AAW8FI61"/>
<dbReference type="InterPro" id="IPR007138">
    <property type="entry name" value="ABM_dom"/>
</dbReference>
<comment type="caution">
    <text evidence="2">The sequence shown here is derived from an EMBL/GenBank/DDBJ whole genome shotgun (WGS) entry which is preliminary data.</text>
</comment>
<proteinExistence type="predicted"/>
<dbReference type="EMBL" id="JAUSZV010000005">
    <property type="protein sequence ID" value="MDQ0908906.1"/>
    <property type="molecule type" value="Genomic_DNA"/>
</dbReference>
<organism evidence="2 3">
    <name type="scientific">Streptomyces canus</name>
    <dbReference type="NCBI Taxonomy" id="58343"/>
    <lineage>
        <taxon>Bacteria</taxon>
        <taxon>Bacillati</taxon>
        <taxon>Actinomycetota</taxon>
        <taxon>Actinomycetes</taxon>
        <taxon>Kitasatosporales</taxon>
        <taxon>Streptomycetaceae</taxon>
        <taxon>Streptomyces</taxon>
        <taxon>Streptomyces aurantiacus group</taxon>
    </lineage>
</organism>
<name>A0AAW8FI61_9ACTN</name>
<reference evidence="2" key="1">
    <citation type="submission" date="2023-07" db="EMBL/GenBank/DDBJ databases">
        <title>Comparative genomics of wheat-associated soil bacteria to identify genetic determinants of phenazine resistance.</title>
        <authorList>
            <person name="Mouncey N."/>
        </authorList>
    </citation>
    <scope>NUCLEOTIDE SEQUENCE</scope>
    <source>
        <strain evidence="2">V4I22</strain>
    </source>
</reference>
<sequence length="112" mass="12655">MTRPNAFRVTLRMQVHPGRGADFERAWYDGASVITGRPANLGQWLSASAEEPDIYYIVSDWTDEDSFRTYEQSEEHLEHRSKLHPYRLSGSMTTMHVRYAMTGAASLTAAGS</sequence>
<protein>
    <submittedName>
        <fullName evidence="2">Heme-degrading monooxygenase HmoA</fullName>
        <ecNumber evidence="2">1.14.99.57</ecNumber>
    </submittedName>
</protein>
<accession>A0AAW8FI61</accession>
<evidence type="ECO:0000313" key="3">
    <source>
        <dbReference type="Proteomes" id="UP001234216"/>
    </source>
</evidence>
<dbReference type="InterPro" id="IPR011008">
    <property type="entry name" value="Dimeric_a/b-barrel"/>
</dbReference>
<evidence type="ECO:0000313" key="2">
    <source>
        <dbReference type="EMBL" id="MDQ0908906.1"/>
    </source>
</evidence>
<keyword evidence="2" id="KW-0560">Oxidoreductase</keyword>
<dbReference type="Proteomes" id="UP001234216">
    <property type="component" value="Unassembled WGS sequence"/>
</dbReference>
<dbReference type="RefSeq" id="WP_306978539.1">
    <property type="nucleotide sequence ID" value="NZ_JAUSZV010000005.1"/>
</dbReference>
<dbReference type="Pfam" id="PF03992">
    <property type="entry name" value="ABM"/>
    <property type="match status" value="1"/>
</dbReference>